<evidence type="ECO:0000259" key="2">
    <source>
        <dbReference type="Pfam" id="PF06439"/>
    </source>
</evidence>
<dbReference type="OrthoDB" id="1430606at2"/>
<dbReference type="EMBL" id="NBWU01000003">
    <property type="protein sequence ID" value="PCE64404.1"/>
    <property type="molecule type" value="Genomic_DNA"/>
</dbReference>
<dbReference type="RefSeq" id="WP_097440526.1">
    <property type="nucleotide sequence ID" value="NZ_KZ300476.1"/>
</dbReference>
<keyword evidence="4" id="KW-1185">Reference proteome</keyword>
<feature type="signal peptide" evidence="1">
    <location>
        <begin position="1"/>
        <end position="22"/>
    </location>
</feature>
<evidence type="ECO:0000313" key="3">
    <source>
        <dbReference type="EMBL" id="PCE64404.1"/>
    </source>
</evidence>
<feature type="domain" description="3-keto-alpha-glucoside-1,2-lyase/3-keto-2-hydroxy-glucal hydratase" evidence="2">
    <location>
        <begin position="26"/>
        <end position="194"/>
    </location>
</feature>
<reference evidence="3 4" key="1">
    <citation type="submission" date="2017-04" db="EMBL/GenBank/DDBJ databases">
        <title>A new member of the family Flavobacteriaceae isolated from ascidians.</title>
        <authorList>
            <person name="Chen L."/>
        </authorList>
    </citation>
    <scope>NUCLEOTIDE SEQUENCE [LARGE SCALE GENOMIC DNA]</scope>
    <source>
        <strain evidence="3 4">HQA918</strain>
    </source>
</reference>
<dbReference type="Proteomes" id="UP000219559">
    <property type="component" value="Unassembled WGS sequence"/>
</dbReference>
<accession>A0A2A4G8V1</accession>
<gene>
    <name evidence="3" type="ORF">B7P33_08930</name>
</gene>
<name>A0A2A4G8V1_9FLAO</name>
<comment type="caution">
    <text evidence="3">The sequence shown here is derived from an EMBL/GenBank/DDBJ whole genome shotgun (WGS) entry which is preliminary data.</text>
</comment>
<protein>
    <recommendedName>
        <fullName evidence="2">3-keto-alpha-glucoside-1,2-lyase/3-keto-2-hydroxy-glucal hydratase domain-containing protein</fullName>
    </recommendedName>
</protein>
<dbReference type="AlphaFoldDB" id="A0A2A4G8V1"/>
<evidence type="ECO:0000313" key="4">
    <source>
        <dbReference type="Proteomes" id="UP000219559"/>
    </source>
</evidence>
<organism evidence="3 4">
    <name type="scientific">Sediminicola luteus</name>
    <dbReference type="NCBI Taxonomy" id="319238"/>
    <lineage>
        <taxon>Bacteria</taxon>
        <taxon>Pseudomonadati</taxon>
        <taxon>Bacteroidota</taxon>
        <taxon>Flavobacteriia</taxon>
        <taxon>Flavobacteriales</taxon>
        <taxon>Flavobacteriaceae</taxon>
        <taxon>Sediminicola</taxon>
    </lineage>
</organism>
<dbReference type="InterPro" id="IPR010496">
    <property type="entry name" value="AL/BT2_dom"/>
</dbReference>
<dbReference type="Pfam" id="PF06439">
    <property type="entry name" value="3keto-disac_hyd"/>
    <property type="match status" value="1"/>
</dbReference>
<sequence>MKFHKSTALFIALLLCTTVATAQETETLFDGSNLDAWQLPTDTDHWSIDKGVLTARNDPEQKGSILWTKKTYTDFVIETDFLFGHGRVDSGIFIRTDRQQIQLGNSGSKKRDMTASPYIPGKGYPVEAVGVEKLLKLRDWNHIKIEARGKQYEVWLNGELVLSFHSEDAIEKGPIGLQLHPKRDMCVSFKNITVTEL</sequence>
<keyword evidence="1" id="KW-0732">Signal</keyword>
<dbReference type="Gene3D" id="2.60.120.560">
    <property type="entry name" value="Exo-inulinase, domain 1"/>
    <property type="match status" value="1"/>
</dbReference>
<proteinExistence type="predicted"/>
<evidence type="ECO:0000256" key="1">
    <source>
        <dbReference type="SAM" id="SignalP"/>
    </source>
</evidence>
<dbReference type="GO" id="GO:0016787">
    <property type="term" value="F:hydrolase activity"/>
    <property type="evidence" value="ECO:0007669"/>
    <property type="project" value="InterPro"/>
</dbReference>
<feature type="chain" id="PRO_5012088037" description="3-keto-alpha-glucoside-1,2-lyase/3-keto-2-hydroxy-glucal hydratase domain-containing protein" evidence="1">
    <location>
        <begin position="23"/>
        <end position="197"/>
    </location>
</feature>